<dbReference type="PANTHER" id="PTHR33401:SF3">
    <property type="entry name" value="LOW AFFINITY POTASSIUM TRANSPORT SYSTEM PROTEIN"/>
    <property type="match status" value="1"/>
</dbReference>
<dbReference type="Gene3D" id="1.10.3460.10">
    <property type="entry name" value="Chlorophyll a/b binding protein domain"/>
    <property type="match status" value="1"/>
</dbReference>
<dbReference type="AlphaFoldDB" id="A0ABD0TVX3"/>
<organism evidence="2 3">
    <name type="scientific">Dendrobium thyrsiflorum</name>
    <name type="common">Pinecone-like raceme dendrobium</name>
    <name type="synonym">Orchid</name>
    <dbReference type="NCBI Taxonomy" id="117978"/>
    <lineage>
        <taxon>Eukaryota</taxon>
        <taxon>Viridiplantae</taxon>
        <taxon>Streptophyta</taxon>
        <taxon>Embryophyta</taxon>
        <taxon>Tracheophyta</taxon>
        <taxon>Spermatophyta</taxon>
        <taxon>Magnoliopsida</taxon>
        <taxon>Liliopsida</taxon>
        <taxon>Asparagales</taxon>
        <taxon>Orchidaceae</taxon>
        <taxon>Epidendroideae</taxon>
        <taxon>Malaxideae</taxon>
        <taxon>Dendrobiinae</taxon>
        <taxon>Dendrobium</taxon>
    </lineage>
</organism>
<dbReference type="PANTHER" id="PTHR33401">
    <property type="entry name" value="LIGHT-HARVESTING COMPLEX-LIKE PROTEIN OHP2, CHLOROPLASTIC"/>
    <property type="match status" value="1"/>
</dbReference>
<feature type="compositionally biased region" description="Polar residues" evidence="1">
    <location>
        <begin position="100"/>
        <end position="116"/>
    </location>
</feature>
<dbReference type="SUPFAM" id="SSF103511">
    <property type="entry name" value="Chlorophyll a-b binding protein"/>
    <property type="match status" value="1"/>
</dbReference>
<sequence length="368" mass="40113">MLFAVEGGGFFSSSAKGYSKGLALLLLGQRNEERPMKITPCCQYQLVEQEGIQDFQLASRTSRVAHGCASFICFGRASAEADSSFPPKVGPVKLHENSNSALASDKNANTSSGESVNDSERKSCLKSSLKRPSEKHSVVARIVNESTEAESISGITVRRKVQWTDASGRELFQIREFECRMWTALFSYIDLSMIVSSPWSAEMSIASTIPCIKIKISPSPHTFKICSPKPYFTVRSSNAEGPLRRPTAPSLSPPPISTAPSLSPPPSLSPAPPEKPVAAPSAGEVKGVVTLEFQRRMAKELQDYFRQKKLEEADQGPFFGFLGKNEIANGRWAMFGFAVGLLTEYATGADFVQQLKILLSNFGVVDLD</sequence>
<reference evidence="2 3" key="1">
    <citation type="journal article" date="2024" name="Plant Biotechnol. J.">
        <title>Dendrobium thyrsiflorum genome and its molecular insights into genes involved in important horticultural traits.</title>
        <authorList>
            <person name="Chen B."/>
            <person name="Wang J.Y."/>
            <person name="Zheng P.J."/>
            <person name="Li K.L."/>
            <person name="Liang Y.M."/>
            <person name="Chen X.F."/>
            <person name="Zhang C."/>
            <person name="Zhao X."/>
            <person name="He X."/>
            <person name="Zhang G.Q."/>
            <person name="Liu Z.J."/>
            <person name="Xu Q."/>
        </authorList>
    </citation>
    <scope>NUCLEOTIDE SEQUENCE [LARGE SCALE GENOMIC DNA]</scope>
    <source>
        <strain evidence="2">GZMU011</strain>
    </source>
</reference>
<feature type="region of interest" description="Disordered" evidence="1">
    <location>
        <begin position="237"/>
        <end position="281"/>
    </location>
</feature>
<gene>
    <name evidence="2" type="ORF">M5K25_025884</name>
</gene>
<evidence type="ECO:0008006" key="4">
    <source>
        <dbReference type="Google" id="ProtNLM"/>
    </source>
</evidence>
<evidence type="ECO:0000313" key="3">
    <source>
        <dbReference type="Proteomes" id="UP001552299"/>
    </source>
</evidence>
<dbReference type="Proteomes" id="UP001552299">
    <property type="component" value="Unassembled WGS sequence"/>
</dbReference>
<protein>
    <recommendedName>
        <fullName evidence="4">Light-harvesting complex-like protein OHP2, chloroplastic</fullName>
    </recommendedName>
</protein>
<feature type="region of interest" description="Disordered" evidence="1">
    <location>
        <begin position="100"/>
        <end position="130"/>
    </location>
</feature>
<feature type="compositionally biased region" description="Pro residues" evidence="1">
    <location>
        <begin position="251"/>
        <end position="275"/>
    </location>
</feature>
<keyword evidence="3" id="KW-1185">Reference proteome</keyword>
<comment type="caution">
    <text evidence="2">The sequence shown here is derived from an EMBL/GenBank/DDBJ whole genome shotgun (WGS) entry which is preliminary data.</text>
</comment>
<dbReference type="EMBL" id="JANQDX010000019">
    <property type="protein sequence ID" value="KAL0903831.1"/>
    <property type="molecule type" value="Genomic_DNA"/>
</dbReference>
<accession>A0ABD0TVX3</accession>
<proteinExistence type="predicted"/>
<evidence type="ECO:0000313" key="2">
    <source>
        <dbReference type="EMBL" id="KAL0903831.1"/>
    </source>
</evidence>
<evidence type="ECO:0000256" key="1">
    <source>
        <dbReference type="SAM" id="MobiDB-lite"/>
    </source>
</evidence>
<name>A0ABD0TVX3_DENTH</name>